<feature type="domain" description="Insertion element IS150 protein InsJ-like helix-turn-helix" evidence="2">
    <location>
        <begin position="131"/>
        <end position="182"/>
    </location>
</feature>
<accession>A0A0R2A6E3</accession>
<organism evidence="3 4">
    <name type="scientific">Paucilactobacillus vaccinostercus DSM 20634</name>
    <dbReference type="NCBI Taxonomy" id="1423813"/>
    <lineage>
        <taxon>Bacteria</taxon>
        <taxon>Bacillati</taxon>
        <taxon>Bacillota</taxon>
        <taxon>Bacilli</taxon>
        <taxon>Lactobacillales</taxon>
        <taxon>Lactobacillaceae</taxon>
        <taxon>Paucilactobacillus</taxon>
    </lineage>
</organism>
<dbReference type="PATRIC" id="fig|1423813.3.peg.91"/>
<dbReference type="Pfam" id="PF13518">
    <property type="entry name" value="HTH_28"/>
    <property type="match status" value="1"/>
</dbReference>
<sequence>MGRKGSRYTLEEKLFYIGLVQNEGWSSKAVQREYGVHHSQVTQWLERYDTVGMDGLKRKRTSQRYSQEFKLEVVQKYLAGNMSYPALAREYGISNGGVIYQWVSRYTSGKSLKATGRAKPMKNGRKTTQLERIEIAQWTIANDYNYVEATQHFQVSYGQVYAWVKKFKQGGEAALTDRRGKAKEDNGQLTEVEHLKLENKRLQTRLTYVSTEVAVLKKIQEIERRNAAQISTTKSSKSSHKK</sequence>
<dbReference type="EMBL" id="AYYY01000054">
    <property type="protein sequence ID" value="KRM60996.1"/>
    <property type="molecule type" value="Genomic_DNA"/>
</dbReference>
<dbReference type="InterPro" id="IPR002514">
    <property type="entry name" value="Transposase_8"/>
</dbReference>
<name>A0A0R2A6E3_9LACO</name>
<dbReference type="RefSeq" id="WP_057779689.1">
    <property type="nucleotide sequence ID" value="NZ_AYYY01000054.1"/>
</dbReference>
<dbReference type="SUPFAM" id="SSF48295">
    <property type="entry name" value="TrpR-like"/>
    <property type="match status" value="3"/>
</dbReference>
<dbReference type="InterPro" id="IPR052057">
    <property type="entry name" value="IS150/IS1296_orfA-like"/>
</dbReference>
<dbReference type="InterPro" id="IPR055247">
    <property type="entry name" value="InsJ-like_HTH"/>
</dbReference>
<evidence type="ECO:0000256" key="1">
    <source>
        <dbReference type="ARBA" id="ARBA00038232"/>
    </source>
</evidence>
<evidence type="ECO:0000259" key="2">
    <source>
        <dbReference type="Pfam" id="PF13518"/>
    </source>
</evidence>
<comment type="caution">
    <text evidence="3">The sequence shown here is derived from an EMBL/GenBank/DDBJ whole genome shotgun (WGS) entry which is preliminary data.</text>
</comment>
<dbReference type="OrthoDB" id="9797531at2"/>
<dbReference type="Proteomes" id="UP000051733">
    <property type="component" value="Unassembled WGS sequence"/>
</dbReference>
<dbReference type="Gene3D" id="1.10.10.10">
    <property type="entry name" value="Winged helix-like DNA-binding domain superfamily/Winged helix DNA-binding domain"/>
    <property type="match status" value="3"/>
</dbReference>
<dbReference type="AlphaFoldDB" id="A0A0R2A6E3"/>
<keyword evidence="4" id="KW-1185">Reference proteome</keyword>
<dbReference type="STRING" id="1423813.FC26_GL000089"/>
<dbReference type="PANTHER" id="PTHR33795:SF1">
    <property type="entry name" value="INSERTION ELEMENT IS150 PROTEIN INSJ"/>
    <property type="match status" value="1"/>
</dbReference>
<dbReference type="PANTHER" id="PTHR33795">
    <property type="entry name" value="INSERTION ELEMENT IS150 PROTEIN INSJ"/>
    <property type="match status" value="1"/>
</dbReference>
<dbReference type="GO" id="GO:0004803">
    <property type="term" value="F:transposase activity"/>
    <property type="evidence" value="ECO:0007669"/>
    <property type="project" value="InterPro"/>
</dbReference>
<proteinExistence type="inferred from homology"/>
<dbReference type="GO" id="GO:0006313">
    <property type="term" value="P:DNA transposition"/>
    <property type="evidence" value="ECO:0007669"/>
    <property type="project" value="InterPro"/>
</dbReference>
<comment type="similarity">
    <text evidence="1">Belongs to the IS150/IS1296 orfA family.</text>
</comment>
<dbReference type="Pfam" id="PF01527">
    <property type="entry name" value="HTH_Tnp_1"/>
    <property type="match status" value="1"/>
</dbReference>
<dbReference type="InterPro" id="IPR010921">
    <property type="entry name" value="Trp_repressor/repl_initiator"/>
</dbReference>
<evidence type="ECO:0000313" key="4">
    <source>
        <dbReference type="Proteomes" id="UP000051733"/>
    </source>
</evidence>
<dbReference type="InterPro" id="IPR036388">
    <property type="entry name" value="WH-like_DNA-bd_sf"/>
</dbReference>
<reference evidence="3 4" key="1">
    <citation type="journal article" date="2015" name="Genome Announc.">
        <title>Expanding the biotechnology potential of lactobacilli through comparative genomics of 213 strains and associated genera.</title>
        <authorList>
            <person name="Sun Z."/>
            <person name="Harris H.M."/>
            <person name="McCann A."/>
            <person name="Guo C."/>
            <person name="Argimon S."/>
            <person name="Zhang W."/>
            <person name="Yang X."/>
            <person name="Jeffery I.B."/>
            <person name="Cooney J.C."/>
            <person name="Kagawa T.F."/>
            <person name="Liu W."/>
            <person name="Song Y."/>
            <person name="Salvetti E."/>
            <person name="Wrobel A."/>
            <person name="Rasinkangas P."/>
            <person name="Parkhill J."/>
            <person name="Rea M.C."/>
            <person name="O'Sullivan O."/>
            <person name="Ritari J."/>
            <person name="Douillard F.P."/>
            <person name="Paul Ross R."/>
            <person name="Yang R."/>
            <person name="Briner A.E."/>
            <person name="Felis G.E."/>
            <person name="de Vos W.M."/>
            <person name="Barrangou R."/>
            <person name="Klaenhammer T.R."/>
            <person name="Caufield P.W."/>
            <person name="Cui Y."/>
            <person name="Zhang H."/>
            <person name="O'Toole P.W."/>
        </authorList>
    </citation>
    <scope>NUCLEOTIDE SEQUENCE [LARGE SCALE GENOMIC DNA]</scope>
    <source>
        <strain evidence="3 4">DSM 20634</strain>
    </source>
</reference>
<protein>
    <submittedName>
        <fullName evidence="3">ISSth1, transposase (Orf1), IS3 family</fullName>
    </submittedName>
</protein>
<gene>
    <name evidence="3" type="ORF">FC26_GL000089</name>
</gene>
<evidence type="ECO:0000313" key="3">
    <source>
        <dbReference type="EMBL" id="KRM60996.1"/>
    </source>
</evidence>
<dbReference type="GO" id="GO:0043565">
    <property type="term" value="F:sequence-specific DNA binding"/>
    <property type="evidence" value="ECO:0007669"/>
    <property type="project" value="InterPro"/>
</dbReference>
<dbReference type="Pfam" id="PF13384">
    <property type="entry name" value="HTH_23"/>
    <property type="match status" value="1"/>
</dbReference>